<dbReference type="InterPro" id="IPR016181">
    <property type="entry name" value="Acyl_CoA_acyltransferase"/>
</dbReference>
<evidence type="ECO:0008006" key="6">
    <source>
        <dbReference type="Google" id="ProtNLM"/>
    </source>
</evidence>
<comment type="caution">
    <text evidence="4">The sequence shown here is derived from an EMBL/GenBank/DDBJ whole genome shotgun (WGS) entry which is preliminary data.</text>
</comment>
<dbReference type="Pfam" id="PF00583">
    <property type="entry name" value="Acetyltransf_1"/>
    <property type="match status" value="1"/>
</dbReference>
<dbReference type="CDD" id="cd04301">
    <property type="entry name" value="NAT_SF"/>
    <property type="match status" value="1"/>
</dbReference>
<dbReference type="Gene3D" id="3.40.630.30">
    <property type="match status" value="1"/>
</dbReference>
<evidence type="ECO:0000259" key="2">
    <source>
        <dbReference type="PROSITE" id="PS50995"/>
    </source>
</evidence>
<dbReference type="Gene3D" id="1.10.10.10">
    <property type="entry name" value="Winged helix-like DNA-binding domain superfamily/Winged helix DNA-binding domain"/>
    <property type="match status" value="1"/>
</dbReference>
<dbReference type="PROSITE" id="PS51186">
    <property type="entry name" value="GNAT"/>
    <property type="match status" value="1"/>
</dbReference>
<dbReference type="PROSITE" id="PS50995">
    <property type="entry name" value="HTH_MARR_2"/>
    <property type="match status" value="1"/>
</dbReference>
<dbReference type="Pfam" id="PF12802">
    <property type="entry name" value="MarR_2"/>
    <property type="match status" value="1"/>
</dbReference>
<dbReference type="STRING" id="1770058.A3840_07130"/>
<keyword evidence="1" id="KW-0808">Transferase</keyword>
<dbReference type="RefSeq" id="WP_067454031.1">
    <property type="nucleotide sequence ID" value="NZ_LVVY01000072.1"/>
</dbReference>
<evidence type="ECO:0000313" key="5">
    <source>
        <dbReference type="Proteomes" id="UP000078389"/>
    </source>
</evidence>
<dbReference type="GO" id="GO:0003700">
    <property type="term" value="F:DNA-binding transcription factor activity"/>
    <property type="evidence" value="ECO:0007669"/>
    <property type="project" value="InterPro"/>
</dbReference>
<dbReference type="InterPro" id="IPR000182">
    <property type="entry name" value="GNAT_dom"/>
</dbReference>
<dbReference type="SUPFAM" id="SSF46785">
    <property type="entry name" value="Winged helix' DNA-binding domain"/>
    <property type="match status" value="1"/>
</dbReference>
<evidence type="ECO:0000259" key="3">
    <source>
        <dbReference type="PROSITE" id="PS51186"/>
    </source>
</evidence>
<dbReference type="InterPro" id="IPR000835">
    <property type="entry name" value="HTH_MarR-typ"/>
</dbReference>
<dbReference type="InterPro" id="IPR036388">
    <property type="entry name" value="WH-like_DNA-bd_sf"/>
</dbReference>
<dbReference type="Proteomes" id="UP000078389">
    <property type="component" value="Unassembled WGS sequence"/>
</dbReference>
<evidence type="ECO:0000313" key="4">
    <source>
        <dbReference type="EMBL" id="OAM78261.1"/>
    </source>
</evidence>
<dbReference type="EMBL" id="LVVY01000072">
    <property type="protein sequence ID" value="OAM78261.1"/>
    <property type="molecule type" value="Genomic_DNA"/>
</dbReference>
<reference evidence="4 5" key="1">
    <citation type="submission" date="2016-03" db="EMBL/GenBank/DDBJ databases">
        <title>Genome sequencing of Devosia sp. S37.</title>
        <authorList>
            <person name="Mohd Nor M."/>
        </authorList>
    </citation>
    <scope>NUCLEOTIDE SEQUENCE [LARGE SCALE GENOMIC DNA]</scope>
    <source>
        <strain evidence="4 5">S37</strain>
    </source>
</reference>
<dbReference type="AlphaFoldDB" id="A0A178HZJ3"/>
<protein>
    <recommendedName>
        <fullName evidence="6">MarR family transcriptional regulator</fullName>
    </recommendedName>
</protein>
<evidence type="ECO:0000256" key="1">
    <source>
        <dbReference type="ARBA" id="ARBA00022679"/>
    </source>
</evidence>
<feature type="domain" description="HTH marR-type" evidence="2">
    <location>
        <begin position="1"/>
        <end position="140"/>
    </location>
</feature>
<proteinExistence type="predicted"/>
<dbReference type="PANTHER" id="PTHR13947">
    <property type="entry name" value="GNAT FAMILY N-ACETYLTRANSFERASE"/>
    <property type="match status" value="1"/>
</dbReference>
<feature type="domain" description="N-acetyltransferase" evidence="3">
    <location>
        <begin position="151"/>
        <end position="310"/>
    </location>
</feature>
<dbReference type="SMART" id="SM00347">
    <property type="entry name" value="HTH_MARR"/>
    <property type="match status" value="1"/>
</dbReference>
<accession>A0A178HZJ3</accession>
<dbReference type="InterPro" id="IPR036390">
    <property type="entry name" value="WH_DNA-bd_sf"/>
</dbReference>
<gene>
    <name evidence="4" type="ORF">A3840_07130</name>
</gene>
<dbReference type="SUPFAM" id="SSF55729">
    <property type="entry name" value="Acyl-CoA N-acyltransferases (Nat)"/>
    <property type="match status" value="1"/>
</dbReference>
<dbReference type="GO" id="GO:0008080">
    <property type="term" value="F:N-acetyltransferase activity"/>
    <property type="evidence" value="ECO:0007669"/>
    <property type="project" value="InterPro"/>
</dbReference>
<organism evidence="4 5">
    <name type="scientific">Devosia elaeis</name>
    <dbReference type="NCBI Taxonomy" id="1770058"/>
    <lineage>
        <taxon>Bacteria</taxon>
        <taxon>Pseudomonadati</taxon>
        <taxon>Pseudomonadota</taxon>
        <taxon>Alphaproteobacteria</taxon>
        <taxon>Hyphomicrobiales</taxon>
        <taxon>Devosiaceae</taxon>
        <taxon>Devosia</taxon>
    </lineage>
</organism>
<dbReference type="InterPro" id="IPR050769">
    <property type="entry name" value="NAT_camello-type"/>
</dbReference>
<dbReference type="PANTHER" id="PTHR13947:SF37">
    <property type="entry name" value="LD18367P"/>
    <property type="match status" value="1"/>
</dbReference>
<keyword evidence="5" id="KW-1185">Reference proteome</keyword>
<name>A0A178HZJ3_9HYPH</name>
<sequence>MAIRADDIAHIRAFNRFYTKIIGLLDEGMHDSPFSLGDARVIYELGKRGAVTAASELARELGMDPGQLSRMVRRLDGFGLLAITPDPGDRRANNMALTPRGQAVYEGFDRASDAAIDALIAPLDEIRRRDLVGSMARIRTVLAPSEPSAPLILRPPRIGDIGWLIHRQGLLYHLEQGWNGEFETLITTIYAEYEAAPASPPKSLWVAEQGGEIAGSIFIIPAAGEPEGTAQLRMLYTEPAHRGQGVGKRLVAEAVAFSRASGYRRIMLWTQDCLVSARRIYEGAGFTLAREERHHSFGADLNGQYWVLEL</sequence>